<dbReference type="SUPFAM" id="SSF47384">
    <property type="entry name" value="Homodimeric domain of signal transducing histidine kinase"/>
    <property type="match status" value="1"/>
</dbReference>
<dbReference type="Pfam" id="PF02518">
    <property type="entry name" value="HATPase_c"/>
    <property type="match status" value="1"/>
</dbReference>
<evidence type="ECO:0000256" key="7">
    <source>
        <dbReference type="ARBA" id="ARBA00022679"/>
    </source>
</evidence>
<comment type="caution">
    <text evidence="19">The sequence shown here is derived from an EMBL/GenBank/DDBJ whole genome shotgun (WGS) entry which is preliminary data.</text>
</comment>
<evidence type="ECO:0000256" key="8">
    <source>
        <dbReference type="ARBA" id="ARBA00022692"/>
    </source>
</evidence>
<dbReference type="EMBL" id="QRDW01000002">
    <property type="protein sequence ID" value="RED52322.1"/>
    <property type="molecule type" value="Genomic_DNA"/>
</dbReference>
<dbReference type="InterPro" id="IPR003661">
    <property type="entry name" value="HisK_dim/P_dom"/>
</dbReference>
<dbReference type="CDD" id="cd00082">
    <property type="entry name" value="HisKA"/>
    <property type="match status" value="1"/>
</dbReference>
<keyword evidence="10 19" id="KW-0418">Kinase</keyword>
<proteinExistence type="predicted"/>
<comment type="catalytic activity">
    <reaction evidence="1">
        <text>ATP + protein L-histidine = ADP + protein N-phospho-L-histidine.</text>
        <dbReference type="EC" id="2.7.13.3"/>
    </reaction>
</comment>
<keyword evidence="8 17" id="KW-0812">Transmembrane</keyword>
<evidence type="ECO:0000313" key="20">
    <source>
        <dbReference type="Proteomes" id="UP000256845"/>
    </source>
</evidence>
<evidence type="ECO:0000256" key="14">
    <source>
        <dbReference type="ARBA" id="ARBA00023136"/>
    </source>
</evidence>
<evidence type="ECO:0000313" key="19">
    <source>
        <dbReference type="EMBL" id="RED52322.1"/>
    </source>
</evidence>
<dbReference type="SUPFAM" id="SSF55874">
    <property type="entry name" value="ATPase domain of HSP90 chaperone/DNA topoisomerase II/histidine kinase"/>
    <property type="match status" value="1"/>
</dbReference>
<keyword evidence="6" id="KW-0597">Phosphoprotein</keyword>
<evidence type="ECO:0000256" key="16">
    <source>
        <dbReference type="ARBA" id="ARBA00073143"/>
    </source>
</evidence>
<comment type="subcellular location">
    <subcellularLocation>
        <location evidence="2">Cell inner membrane</location>
        <topology evidence="2">Multi-pass membrane protein</topology>
    </subcellularLocation>
</comment>
<keyword evidence="20" id="KW-1185">Reference proteome</keyword>
<dbReference type="PANTHER" id="PTHR43065:SF46">
    <property type="entry name" value="C4-DICARBOXYLATE TRANSPORT SENSOR PROTEIN DCTB"/>
    <property type="match status" value="1"/>
</dbReference>
<evidence type="ECO:0000256" key="9">
    <source>
        <dbReference type="ARBA" id="ARBA00022741"/>
    </source>
</evidence>
<feature type="transmembrane region" description="Helical" evidence="17">
    <location>
        <begin position="303"/>
        <end position="323"/>
    </location>
</feature>
<dbReference type="GO" id="GO:0000155">
    <property type="term" value="F:phosphorelay sensor kinase activity"/>
    <property type="evidence" value="ECO:0007669"/>
    <property type="project" value="InterPro"/>
</dbReference>
<dbReference type="Gene3D" id="1.10.287.130">
    <property type="match status" value="1"/>
</dbReference>
<dbReference type="AlphaFoldDB" id="A0A3D9HS51"/>
<evidence type="ECO:0000259" key="18">
    <source>
        <dbReference type="PROSITE" id="PS50109"/>
    </source>
</evidence>
<evidence type="ECO:0000256" key="2">
    <source>
        <dbReference type="ARBA" id="ARBA00004429"/>
    </source>
</evidence>
<dbReference type="GO" id="GO:0005524">
    <property type="term" value="F:ATP binding"/>
    <property type="evidence" value="ECO:0007669"/>
    <property type="project" value="UniProtKB-KW"/>
</dbReference>
<dbReference type="PANTHER" id="PTHR43065">
    <property type="entry name" value="SENSOR HISTIDINE KINASE"/>
    <property type="match status" value="1"/>
</dbReference>
<dbReference type="InterPro" id="IPR003594">
    <property type="entry name" value="HATPase_dom"/>
</dbReference>
<evidence type="ECO:0000256" key="4">
    <source>
        <dbReference type="ARBA" id="ARBA00022475"/>
    </source>
</evidence>
<dbReference type="Gene3D" id="3.30.565.10">
    <property type="entry name" value="Histidine kinase-like ATPase, C-terminal domain"/>
    <property type="match status" value="1"/>
</dbReference>
<dbReference type="InterPro" id="IPR033479">
    <property type="entry name" value="dCache_1"/>
</dbReference>
<dbReference type="CDD" id="cd12914">
    <property type="entry name" value="PDC1_DGC_like"/>
    <property type="match status" value="1"/>
</dbReference>
<protein>
    <recommendedName>
        <fullName evidence="16">C4-dicarboxylate transport sensor protein DctB</fullName>
        <ecNumber evidence="3">2.7.13.3</ecNumber>
    </recommendedName>
</protein>
<accession>A0A3D9HS51</accession>
<gene>
    <name evidence="19" type="ORF">DFP90_102342</name>
</gene>
<dbReference type="FunFam" id="1.10.287.130:FF:000049">
    <property type="entry name" value="C4-dicarboxylate transport sensor protein DctB"/>
    <property type="match status" value="1"/>
</dbReference>
<dbReference type="Gene3D" id="6.10.250.3020">
    <property type="match status" value="1"/>
</dbReference>
<dbReference type="PRINTS" id="PR00344">
    <property type="entry name" value="BCTRLSENSOR"/>
</dbReference>
<organism evidence="19 20">
    <name type="scientific">Aestuariispira insulae</name>
    <dbReference type="NCBI Taxonomy" id="1461337"/>
    <lineage>
        <taxon>Bacteria</taxon>
        <taxon>Pseudomonadati</taxon>
        <taxon>Pseudomonadota</taxon>
        <taxon>Alphaproteobacteria</taxon>
        <taxon>Rhodospirillales</taxon>
        <taxon>Kiloniellaceae</taxon>
        <taxon>Aestuariispira</taxon>
    </lineage>
</organism>
<keyword evidence="5" id="KW-0997">Cell inner membrane</keyword>
<evidence type="ECO:0000256" key="13">
    <source>
        <dbReference type="ARBA" id="ARBA00023012"/>
    </source>
</evidence>
<dbReference type="InterPro" id="IPR004358">
    <property type="entry name" value="Sig_transdc_His_kin-like_C"/>
</dbReference>
<dbReference type="Pfam" id="PF02743">
    <property type="entry name" value="dCache_1"/>
    <property type="match status" value="1"/>
</dbReference>
<evidence type="ECO:0000256" key="3">
    <source>
        <dbReference type="ARBA" id="ARBA00012438"/>
    </source>
</evidence>
<dbReference type="InterPro" id="IPR005467">
    <property type="entry name" value="His_kinase_dom"/>
</dbReference>
<dbReference type="PIRSF" id="PIRSF036431">
    <property type="entry name" value="STHK_DctB"/>
    <property type="match status" value="1"/>
</dbReference>
<evidence type="ECO:0000256" key="11">
    <source>
        <dbReference type="ARBA" id="ARBA00022840"/>
    </source>
</evidence>
<evidence type="ECO:0000256" key="5">
    <source>
        <dbReference type="ARBA" id="ARBA00022519"/>
    </source>
</evidence>
<keyword evidence="12 17" id="KW-1133">Transmembrane helix</keyword>
<dbReference type="EC" id="2.7.13.3" evidence="3"/>
<keyword evidence="9" id="KW-0547">Nucleotide-binding</keyword>
<evidence type="ECO:0000256" key="15">
    <source>
        <dbReference type="ARBA" id="ARBA00059004"/>
    </source>
</evidence>
<dbReference type="Proteomes" id="UP000256845">
    <property type="component" value="Unassembled WGS sequence"/>
</dbReference>
<evidence type="ECO:0000256" key="17">
    <source>
        <dbReference type="SAM" id="Phobius"/>
    </source>
</evidence>
<evidence type="ECO:0000256" key="12">
    <source>
        <dbReference type="ARBA" id="ARBA00022989"/>
    </source>
</evidence>
<dbReference type="SMART" id="SM00387">
    <property type="entry name" value="HATPase_c"/>
    <property type="match status" value="1"/>
</dbReference>
<keyword evidence="7" id="KW-0808">Transferase</keyword>
<dbReference type="InterPro" id="IPR036097">
    <property type="entry name" value="HisK_dim/P_sf"/>
</dbReference>
<dbReference type="InterPro" id="IPR029151">
    <property type="entry name" value="Sensor-like_sf"/>
</dbReference>
<dbReference type="InterPro" id="IPR017055">
    <property type="entry name" value="Sig_transdc_His_kinase_DctB"/>
</dbReference>
<evidence type="ECO:0000256" key="6">
    <source>
        <dbReference type="ARBA" id="ARBA00022553"/>
    </source>
</evidence>
<name>A0A3D9HS51_9PROT</name>
<dbReference type="FunFam" id="3.30.450.20:FF:000127">
    <property type="entry name" value="C4-dicarboxylate transport sensor protein"/>
    <property type="match status" value="1"/>
</dbReference>
<dbReference type="PROSITE" id="PS50109">
    <property type="entry name" value="HIS_KIN"/>
    <property type="match status" value="1"/>
</dbReference>
<feature type="domain" description="Histidine kinase" evidence="18">
    <location>
        <begin position="373"/>
        <end position="586"/>
    </location>
</feature>
<dbReference type="GO" id="GO:0005886">
    <property type="term" value="C:plasma membrane"/>
    <property type="evidence" value="ECO:0007669"/>
    <property type="project" value="UniProtKB-SubCell"/>
</dbReference>
<reference evidence="19 20" key="1">
    <citation type="submission" date="2018-07" db="EMBL/GenBank/DDBJ databases">
        <title>Genomic Encyclopedia of Type Strains, Phase III (KMG-III): the genomes of soil and plant-associated and newly described type strains.</title>
        <authorList>
            <person name="Whitman W."/>
        </authorList>
    </citation>
    <scope>NUCLEOTIDE SEQUENCE [LARGE SCALE GENOMIC DNA]</scope>
    <source>
        <strain evidence="19 20">CECT 8488</strain>
    </source>
</reference>
<keyword evidence="14 17" id="KW-0472">Membrane</keyword>
<dbReference type="Gene3D" id="3.30.450.20">
    <property type="entry name" value="PAS domain"/>
    <property type="match status" value="2"/>
</dbReference>
<evidence type="ECO:0000256" key="1">
    <source>
        <dbReference type="ARBA" id="ARBA00000085"/>
    </source>
</evidence>
<dbReference type="SMART" id="SM00388">
    <property type="entry name" value="HisKA"/>
    <property type="match status" value="1"/>
</dbReference>
<comment type="function">
    <text evidence="15">Member of the two-component regulatory system DctB/DctD involved in the transport of C4-dicarboxylates. DctB functions as a membrane-associated protein kinase that phosphorylates DctD in response to environmental signals.</text>
</comment>
<evidence type="ECO:0000256" key="10">
    <source>
        <dbReference type="ARBA" id="ARBA00022777"/>
    </source>
</evidence>
<dbReference type="Pfam" id="PF00512">
    <property type="entry name" value="HisKA"/>
    <property type="match status" value="1"/>
</dbReference>
<keyword evidence="4" id="KW-1003">Cell membrane</keyword>
<sequence>MSYGKLIFRTLAILTASILAIWMAGRIVAIQSLNDLSVHAEQRTTLYASSLKAALSRFDYLPFVVAEEARILGLMLAPGQEAIQRAANEYLERMNDEAGAAALYVLDAEGTTVAASNWRTPESFVGQNYHFRPYFQIAARGDPGRYFAIGVTTNQPGYFLSYPIRLSDEIVGVAVVKVDLDPLQHDWASGGESIFVADENGVIVLSSQEAWRYHSLRPLPDDLRLTLNKTRQYNQTDPLLMNWRDQGPPSGGLQPVSVQPETNAPLQSTKPPGLYFAHATPLPDFGWSMYFLAPDNVINADVAAARIMTGIIALALVFAGLYWRQRLHTRKLRRLSRAELEARIEERTRELQEAQSSLVQAGKLAALGQMSAAIAHELNQPLAAMRTYAASALMLIGRDAPDQASDTVSKMNGLVDRMAQITGHLKQFARKSPKQLEPTPIGKAVNNALTLLEPELRLREVSVETIIPEGQADILGDTVRLEQVFINLARNALDAMEGVNNKSLTIRLESEDGFHVIEFADNGPGIPAEELDQLFDPFFTTKEVGKGLGLGLSLSYGIIRDFGGSISARNALGGGAVFRIALPVYETKQPHAEVA</sequence>
<keyword evidence="11" id="KW-0067">ATP-binding</keyword>
<dbReference type="SUPFAM" id="SSF103190">
    <property type="entry name" value="Sensory domain-like"/>
    <property type="match status" value="1"/>
</dbReference>
<dbReference type="InterPro" id="IPR036890">
    <property type="entry name" value="HATPase_C_sf"/>
</dbReference>
<keyword evidence="13" id="KW-0902">Two-component regulatory system</keyword>